<dbReference type="Gene3D" id="3.20.20.190">
    <property type="entry name" value="Phosphatidylinositol (PI) phosphodiesterase"/>
    <property type="match status" value="1"/>
</dbReference>
<dbReference type="AlphaFoldDB" id="A0A1D2MGS7"/>
<accession>A0A1D2MGS7</accession>
<organism evidence="1 2">
    <name type="scientific">Orchesella cincta</name>
    <name type="common">Springtail</name>
    <name type="synonym">Podura cincta</name>
    <dbReference type="NCBI Taxonomy" id="48709"/>
    <lineage>
        <taxon>Eukaryota</taxon>
        <taxon>Metazoa</taxon>
        <taxon>Ecdysozoa</taxon>
        <taxon>Arthropoda</taxon>
        <taxon>Hexapoda</taxon>
        <taxon>Collembola</taxon>
        <taxon>Entomobryomorpha</taxon>
        <taxon>Entomobryoidea</taxon>
        <taxon>Orchesellidae</taxon>
        <taxon>Orchesellinae</taxon>
        <taxon>Orchesella</taxon>
    </lineage>
</organism>
<dbReference type="STRING" id="48709.A0A1D2MGS7"/>
<reference evidence="1 2" key="1">
    <citation type="journal article" date="2016" name="Genome Biol. Evol.">
        <title>Gene Family Evolution Reflects Adaptation to Soil Environmental Stressors in the Genome of the Collembolan Orchesella cincta.</title>
        <authorList>
            <person name="Faddeeva-Vakhrusheva A."/>
            <person name="Derks M.F."/>
            <person name="Anvar S.Y."/>
            <person name="Agamennone V."/>
            <person name="Suring W."/>
            <person name="Smit S."/>
            <person name="van Straalen N.M."/>
            <person name="Roelofs D."/>
        </authorList>
    </citation>
    <scope>NUCLEOTIDE SEQUENCE [LARGE SCALE GENOMIC DNA]</scope>
    <source>
        <tissue evidence="1">Mixed pool</tissue>
    </source>
</reference>
<dbReference type="InterPro" id="IPR051057">
    <property type="entry name" value="PI-PLC_domain"/>
</dbReference>
<dbReference type="InterPro" id="IPR017946">
    <property type="entry name" value="PLC-like_Pdiesterase_TIM-brl"/>
</dbReference>
<comment type="caution">
    <text evidence="1">The sequence shown here is derived from an EMBL/GenBank/DDBJ whole genome shotgun (WGS) entry which is preliminary data.</text>
</comment>
<dbReference type="PANTHER" id="PTHR13593">
    <property type="match status" value="1"/>
</dbReference>
<proteinExistence type="predicted"/>
<evidence type="ECO:0000313" key="2">
    <source>
        <dbReference type="Proteomes" id="UP000094527"/>
    </source>
</evidence>
<dbReference type="EMBL" id="LJIJ01001305">
    <property type="protein sequence ID" value="ODM92175.1"/>
    <property type="molecule type" value="Genomic_DNA"/>
</dbReference>
<sequence>MGIFDGPDVFITVSSEPDCESRSWYKPWSWFQETLCDRRLELNWINFDKLYSPSAQDSDYVGLFSWDPTSPFSPQPPPPPPEKHKCPVSSVSQAALGYYKTTARYERRDDLSPGMNDPCFLGYWIAYVRVTTAKDNGTTSTKVLKSNCLKLHPFWMAELRESIGDLPLTSLMIPGTHNSGSWEVYKGVVSEINPLSAYEITQEESIYDQLMHGIRYLDVRVSYHPILPINFWVSHELLPQIPLTSLLSDVQRFVEETGRREIVFVDFHRFHSGLNRPEIHTQLIHLVDSHLGSYLVPYNQPVGMLTPNQLWKQRDGNGSRTVFLTYPDPLVRKQYSFLWPPFQHSWANTNNISQLENFLGEDLQVFGCRGRYWTLMAELTATASDVLTRPHIGLRGMSQDVNRNVTLWFRRKDWYSRAMAIASDFFLGNNLIEMAIKANAHRAVCNLNDNVDTTEN</sequence>
<dbReference type="OrthoDB" id="1046782at2759"/>
<protein>
    <submittedName>
        <fullName evidence="1">PI-PLC X domain-containing protein 3</fullName>
    </submittedName>
</protein>
<keyword evidence="2" id="KW-1185">Reference proteome</keyword>
<dbReference type="OMA" id="WFTTGVP"/>
<dbReference type="GO" id="GO:0006629">
    <property type="term" value="P:lipid metabolic process"/>
    <property type="evidence" value="ECO:0007669"/>
    <property type="project" value="InterPro"/>
</dbReference>
<dbReference type="PROSITE" id="PS50007">
    <property type="entry name" value="PIPLC_X_DOMAIN"/>
    <property type="match status" value="1"/>
</dbReference>
<dbReference type="PANTHER" id="PTHR13593:SF103">
    <property type="entry name" value="RE10370P"/>
    <property type="match status" value="1"/>
</dbReference>
<evidence type="ECO:0000313" key="1">
    <source>
        <dbReference type="EMBL" id="ODM92175.1"/>
    </source>
</evidence>
<dbReference type="Proteomes" id="UP000094527">
    <property type="component" value="Unassembled WGS sequence"/>
</dbReference>
<dbReference type="SUPFAM" id="SSF51695">
    <property type="entry name" value="PLC-like phosphodiesterases"/>
    <property type="match status" value="1"/>
</dbReference>
<gene>
    <name evidence="1" type="ORF">Ocin01_14507</name>
</gene>
<dbReference type="GO" id="GO:0008081">
    <property type="term" value="F:phosphoric diester hydrolase activity"/>
    <property type="evidence" value="ECO:0007669"/>
    <property type="project" value="InterPro"/>
</dbReference>
<name>A0A1D2MGS7_ORCCI</name>